<keyword evidence="4" id="KW-1185">Reference proteome</keyword>
<keyword evidence="3" id="KW-0378">Hydrolase</keyword>
<sequence length="271" mass="29253">MLFAAMQANAKLLDLEANIAAIDAATRRAADAGASILVTPELFVTGYSPRRVRAALRPADLSDLSDRIDAIAARHGIGLVYSLPVVSDDGSWLIGARLVDRDGVPRLRYAKVHLFGDEEKANFAPADAPPEIADIDGMKVSLAICYDIEHPEVARAATRSGADVILVPTAVLAGYTDVPRLLVRSRALENHIGIVYANHSGIEADNEFCGTSIVVGPDGVALGEASQGESELVFGEIDRPGIEAQRRDVPYLENSRPDTYRNWQDRVSLRR</sequence>
<reference evidence="3 4" key="1">
    <citation type="submission" date="2023-05" db="EMBL/GenBank/DDBJ databases">
        <title>Lithophilousrod everest ZFBP1038 complete genpme.</title>
        <authorList>
            <person name="Tian M."/>
        </authorList>
    </citation>
    <scope>NUCLEOTIDE SEQUENCE [LARGE SCALE GENOMIC DNA]</scope>
    <source>
        <strain evidence="3 4">ZFBP1038</strain>
    </source>
</reference>
<dbReference type="RefSeq" id="WP_349639160.1">
    <property type="nucleotide sequence ID" value="NZ_CP090958.1"/>
</dbReference>
<evidence type="ECO:0000259" key="2">
    <source>
        <dbReference type="PROSITE" id="PS50263"/>
    </source>
</evidence>
<evidence type="ECO:0000313" key="3">
    <source>
        <dbReference type="EMBL" id="WGW12361.1"/>
    </source>
</evidence>
<dbReference type="Gene3D" id="3.60.110.10">
    <property type="entry name" value="Carbon-nitrogen hydrolase"/>
    <property type="match status" value="1"/>
</dbReference>
<dbReference type="Proteomes" id="UP001209083">
    <property type="component" value="Chromosome"/>
</dbReference>
<dbReference type="InterPro" id="IPR003010">
    <property type="entry name" value="C-N_Hydrolase"/>
</dbReference>
<comment type="similarity">
    <text evidence="1">Belongs to the carbon-nitrogen hydrolase superfamily. NIT1/NIT2 family.</text>
</comment>
<gene>
    <name evidence="3" type="ORF">LWF01_00920</name>
</gene>
<proteinExistence type="inferred from homology"/>
<dbReference type="Pfam" id="PF00795">
    <property type="entry name" value="CN_hydrolase"/>
    <property type="match status" value="1"/>
</dbReference>
<dbReference type="EMBL" id="CP090958">
    <property type="protein sequence ID" value="WGW12361.1"/>
    <property type="molecule type" value="Genomic_DNA"/>
</dbReference>
<accession>A0ABY8QVD6</accession>
<feature type="domain" description="CN hydrolase" evidence="2">
    <location>
        <begin position="1"/>
        <end position="239"/>
    </location>
</feature>
<dbReference type="InterPro" id="IPR036526">
    <property type="entry name" value="C-N_Hydrolase_sf"/>
</dbReference>
<dbReference type="PANTHER" id="PTHR23088">
    <property type="entry name" value="NITRILASE-RELATED"/>
    <property type="match status" value="1"/>
</dbReference>
<name>A0ABY8QVD6_9MICO</name>
<evidence type="ECO:0000256" key="1">
    <source>
        <dbReference type="ARBA" id="ARBA00010613"/>
    </source>
</evidence>
<protein>
    <submittedName>
        <fullName evidence="3">Nitrilase-related carbon-nitrogen hydrolase</fullName>
    </submittedName>
</protein>
<dbReference type="PROSITE" id="PS50263">
    <property type="entry name" value="CN_HYDROLASE"/>
    <property type="match status" value="1"/>
</dbReference>
<dbReference type="SUPFAM" id="SSF56317">
    <property type="entry name" value="Carbon-nitrogen hydrolase"/>
    <property type="match status" value="1"/>
</dbReference>
<evidence type="ECO:0000313" key="4">
    <source>
        <dbReference type="Proteomes" id="UP001209083"/>
    </source>
</evidence>
<dbReference type="PANTHER" id="PTHR23088:SF27">
    <property type="entry name" value="DEAMINATED GLUTATHIONE AMIDASE"/>
    <property type="match status" value="1"/>
</dbReference>
<organism evidence="3 4">
    <name type="scientific">Saxibacter everestensis</name>
    <dbReference type="NCBI Taxonomy" id="2909229"/>
    <lineage>
        <taxon>Bacteria</taxon>
        <taxon>Bacillati</taxon>
        <taxon>Actinomycetota</taxon>
        <taxon>Actinomycetes</taxon>
        <taxon>Micrococcales</taxon>
        <taxon>Brevibacteriaceae</taxon>
        <taxon>Saxibacter</taxon>
    </lineage>
</organism>
<dbReference type="GO" id="GO:0016787">
    <property type="term" value="F:hydrolase activity"/>
    <property type="evidence" value="ECO:0007669"/>
    <property type="project" value="UniProtKB-KW"/>
</dbReference>